<dbReference type="Proteomes" id="UP000252004">
    <property type="component" value="Chromosome"/>
</dbReference>
<proteinExistence type="predicted"/>
<protein>
    <submittedName>
        <fullName evidence="2">Uncharacterized protein</fullName>
    </submittedName>
</protein>
<evidence type="ECO:0000256" key="1">
    <source>
        <dbReference type="SAM" id="MobiDB-lite"/>
    </source>
</evidence>
<sequence length="274" mass="30033">MTVLRHSVSVLALEPHRLQALTRLVLDFAASTRADGQEVVLADGRPVPDMRLVRGRHLRPGARYELWEAGTADQVTVLVREWRRHSAIALEQRLVSDDVTAWMALRLCTPDRPRLLEAEGRVRGPEGSGALRRGSGKARLDLAAWWAAACLPSGTPPAARAPVTARLKHPLGKAHLSLRPRRADGGRWQVDVTLTVRGRRLLRPVAAIALAVAGRRVQQGFRSAVEQAADSWNRSIGELRALSPDDLRAELARHATERTPEDPRSTPASAPRGS</sequence>
<evidence type="ECO:0000313" key="2">
    <source>
        <dbReference type="EMBL" id="AXE25381.1"/>
    </source>
</evidence>
<feature type="region of interest" description="Disordered" evidence="1">
    <location>
        <begin position="247"/>
        <end position="274"/>
    </location>
</feature>
<name>A0A344U3B0_9ACTN</name>
<accession>A0A344U3B0</accession>
<feature type="compositionally biased region" description="Basic and acidic residues" evidence="1">
    <location>
        <begin position="247"/>
        <end position="264"/>
    </location>
</feature>
<reference evidence="2 3" key="1">
    <citation type="submission" date="2018-01" db="EMBL/GenBank/DDBJ databases">
        <title>Draft genome Sequence of streptomyces globosus LZH-48.</title>
        <authorList>
            <person name="Ran K."/>
            <person name="Li Z."/>
            <person name="Wei S."/>
            <person name="Dong R."/>
        </authorList>
    </citation>
    <scope>NUCLEOTIDE SEQUENCE [LARGE SCALE GENOMIC DNA]</scope>
    <source>
        <strain evidence="2 3">LZH-48</strain>
    </source>
</reference>
<dbReference type="EMBL" id="CP030862">
    <property type="protein sequence ID" value="AXE25381.1"/>
    <property type="molecule type" value="Genomic_DNA"/>
</dbReference>
<dbReference type="RefSeq" id="WP_162793269.1">
    <property type="nucleotide sequence ID" value="NZ_CP030862.1"/>
</dbReference>
<dbReference type="KEGG" id="sgz:C0216_19730"/>
<organism evidence="2 3">
    <name type="scientific">Streptomyces globosus</name>
    <dbReference type="NCBI Taxonomy" id="68209"/>
    <lineage>
        <taxon>Bacteria</taxon>
        <taxon>Bacillati</taxon>
        <taxon>Actinomycetota</taxon>
        <taxon>Actinomycetes</taxon>
        <taxon>Kitasatosporales</taxon>
        <taxon>Streptomycetaceae</taxon>
        <taxon>Streptomyces</taxon>
    </lineage>
</organism>
<dbReference type="AlphaFoldDB" id="A0A344U3B0"/>
<gene>
    <name evidence="2" type="ORF">C0216_19730</name>
</gene>
<keyword evidence="3" id="KW-1185">Reference proteome</keyword>
<evidence type="ECO:0000313" key="3">
    <source>
        <dbReference type="Proteomes" id="UP000252004"/>
    </source>
</evidence>